<protein>
    <submittedName>
        <fullName evidence="2">Uncharacterized protein</fullName>
    </submittedName>
</protein>
<feature type="signal peptide" evidence="1">
    <location>
        <begin position="1"/>
        <end position="19"/>
    </location>
</feature>
<feature type="chain" id="PRO_5040147063" evidence="1">
    <location>
        <begin position="20"/>
        <end position="112"/>
    </location>
</feature>
<accession>A0A9P5TEC2</accession>
<evidence type="ECO:0000313" key="2">
    <source>
        <dbReference type="EMBL" id="KAF8868256.1"/>
    </source>
</evidence>
<proteinExistence type="predicted"/>
<evidence type="ECO:0000313" key="3">
    <source>
        <dbReference type="Proteomes" id="UP000724874"/>
    </source>
</evidence>
<keyword evidence="3" id="KW-1185">Reference proteome</keyword>
<sequence>MKAAFAFALILPIIATALASPLDTKDLSKRRIFNYEPDLPIDDLTTRKGDKDEVANEASAMFKREDEDAVAMFKRDDDEEDAIAMFGRDNDEGDATAMFKRNNEKEAEAMFK</sequence>
<gene>
    <name evidence="2" type="ORF">CPB84DRAFT_1809158</name>
</gene>
<organism evidence="2 3">
    <name type="scientific">Gymnopilus junonius</name>
    <name type="common">Spectacular rustgill mushroom</name>
    <name type="synonym">Gymnopilus spectabilis subsp. junonius</name>
    <dbReference type="NCBI Taxonomy" id="109634"/>
    <lineage>
        <taxon>Eukaryota</taxon>
        <taxon>Fungi</taxon>
        <taxon>Dikarya</taxon>
        <taxon>Basidiomycota</taxon>
        <taxon>Agaricomycotina</taxon>
        <taxon>Agaricomycetes</taxon>
        <taxon>Agaricomycetidae</taxon>
        <taxon>Agaricales</taxon>
        <taxon>Agaricineae</taxon>
        <taxon>Hymenogastraceae</taxon>
        <taxon>Gymnopilus</taxon>
    </lineage>
</organism>
<comment type="caution">
    <text evidence="2">The sequence shown here is derived from an EMBL/GenBank/DDBJ whole genome shotgun (WGS) entry which is preliminary data.</text>
</comment>
<reference evidence="2" key="1">
    <citation type="submission" date="2020-11" db="EMBL/GenBank/DDBJ databases">
        <authorList>
            <consortium name="DOE Joint Genome Institute"/>
            <person name="Ahrendt S."/>
            <person name="Riley R."/>
            <person name="Andreopoulos W."/>
            <person name="LaButti K."/>
            <person name="Pangilinan J."/>
            <person name="Ruiz-duenas F.J."/>
            <person name="Barrasa J.M."/>
            <person name="Sanchez-Garcia M."/>
            <person name="Camarero S."/>
            <person name="Miyauchi S."/>
            <person name="Serrano A."/>
            <person name="Linde D."/>
            <person name="Babiker R."/>
            <person name="Drula E."/>
            <person name="Ayuso-Fernandez I."/>
            <person name="Pacheco R."/>
            <person name="Padilla G."/>
            <person name="Ferreira P."/>
            <person name="Barriuso J."/>
            <person name="Kellner H."/>
            <person name="Castanera R."/>
            <person name="Alfaro M."/>
            <person name="Ramirez L."/>
            <person name="Pisabarro A.G."/>
            <person name="Kuo A."/>
            <person name="Tritt A."/>
            <person name="Lipzen A."/>
            <person name="He G."/>
            <person name="Yan M."/>
            <person name="Ng V."/>
            <person name="Cullen D."/>
            <person name="Martin F."/>
            <person name="Rosso M.-N."/>
            <person name="Henrissat B."/>
            <person name="Hibbett D."/>
            <person name="Martinez A.T."/>
            <person name="Grigoriev I.V."/>
        </authorList>
    </citation>
    <scope>NUCLEOTIDE SEQUENCE</scope>
    <source>
        <strain evidence="2">AH 44721</strain>
    </source>
</reference>
<evidence type="ECO:0000256" key="1">
    <source>
        <dbReference type="SAM" id="SignalP"/>
    </source>
</evidence>
<dbReference type="Proteomes" id="UP000724874">
    <property type="component" value="Unassembled WGS sequence"/>
</dbReference>
<dbReference type="EMBL" id="JADNYJ010000736">
    <property type="protein sequence ID" value="KAF8868256.1"/>
    <property type="molecule type" value="Genomic_DNA"/>
</dbReference>
<keyword evidence="1" id="KW-0732">Signal</keyword>
<name>A0A9P5TEC2_GYMJU</name>
<dbReference type="AlphaFoldDB" id="A0A9P5TEC2"/>